<dbReference type="OrthoDB" id="1679286at2759"/>
<comment type="caution">
    <text evidence="2">The sequence shown here is derived from an EMBL/GenBank/DDBJ whole genome shotgun (WGS) entry which is preliminary data.</text>
</comment>
<dbReference type="OMA" id="GVHPTED"/>
<evidence type="ECO:0000313" key="3">
    <source>
        <dbReference type="Proteomes" id="UP000195402"/>
    </source>
</evidence>
<accession>A0A200Q2P9</accession>
<reference evidence="2 3" key="1">
    <citation type="journal article" date="2017" name="Mol. Plant">
        <title>The Genome of Medicinal Plant Macleaya cordata Provides New Insights into Benzylisoquinoline Alkaloids Metabolism.</title>
        <authorList>
            <person name="Liu X."/>
            <person name="Liu Y."/>
            <person name="Huang P."/>
            <person name="Ma Y."/>
            <person name="Qing Z."/>
            <person name="Tang Q."/>
            <person name="Cao H."/>
            <person name="Cheng P."/>
            <person name="Zheng Y."/>
            <person name="Yuan Z."/>
            <person name="Zhou Y."/>
            <person name="Liu J."/>
            <person name="Tang Z."/>
            <person name="Zhuo Y."/>
            <person name="Zhang Y."/>
            <person name="Yu L."/>
            <person name="Huang J."/>
            <person name="Yang P."/>
            <person name="Peng Q."/>
            <person name="Zhang J."/>
            <person name="Jiang W."/>
            <person name="Zhang Z."/>
            <person name="Lin K."/>
            <person name="Ro D.K."/>
            <person name="Chen X."/>
            <person name="Xiong X."/>
            <person name="Shang Y."/>
            <person name="Huang S."/>
            <person name="Zeng J."/>
        </authorList>
    </citation>
    <scope>NUCLEOTIDE SEQUENCE [LARGE SCALE GENOMIC DNA]</scope>
    <source>
        <strain evidence="3">cv. BLH2017</strain>
        <tissue evidence="2">Root</tissue>
    </source>
</reference>
<evidence type="ECO:0000256" key="1">
    <source>
        <dbReference type="SAM" id="MobiDB-lite"/>
    </source>
</evidence>
<name>A0A200Q2P9_MACCD</name>
<dbReference type="AlphaFoldDB" id="A0A200Q2P9"/>
<dbReference type="Proteomes" id="UP000195402">
    <property type="component" value="Unassembled WGS sequence"/>
</dbReference>
<organism evidence="2 3">
    <name type="scientific">Macleaya cordata</name>
    <name type="common">Five-seeded plume-poppy</name>
    <name type="synonym">Bocconia cordata</name>
    <dbReference type="NCBI Taxonomy" id="56857"/>
    <lineage>
        <taxon>Eukaryota</taxon>
        <taxon>Viridiplantae</taxon>
        <taxon>Streptophyta</taxon>
        <taxon>Embryophyta</taxon>
        <taxon>Tracheophyta</taxon>
        <taxon>Spermatophyta</taxon>
        <taxon>Magnoliopsida</taxon>
        <taxon>Ranunculales</taxon>
        <taxon>Papaveraceae</taxon>
        <taxon>Papaveroideae</taxon>
        <taxon>Macleaya</taxon>
    </lineage>
</organism>
<proteinExistence type="predicted"/>
<sequence length="104" mass="11651">MGNCFAMNQLVHPSDLHRSSSTVSSDSNRPTNATVQIKVRLTTRKFKELKAQADLSKGETDIGQLIVEEFLKGNCDARVVTNDNSHEDDARRRMSLETITEEQS</sequence>
<feature type="region of interest" description="Disordered" evidence="1">
    <location>
        <begin position="81"/>
        <end position="104"/>
    </location>
</feature>
<evidence type="ECO:0000313" key="2">
    <source>
        <dbReference type="EMBL" id="OVA04713.1"/>
    </source>
</evidence>
<dbReference type="EMBL" id="MVGT01003289">
    <property type="protein sequence ID" value="OVA04713.1"/>
    <property type="molecule type" value="Genomic_DNA"/>
</dbReference>
<gene>
    <name evidence="2" type="ORF">BVC80_1719g42</name>
</gene>
<protein>
    <submittedName>
        <fullName evidence="2">Uncharacterized protein</fullName>
    </submittedName>
</protein>
<keyword evidence="3" id="KW-1185">Reference proteome</keyword>
<feature type="compositionally biased region" description="Basic and acidic residues" evidence="1">
    <location>
        <begin position="84"/>
        <end position="95"/>
    </location>
</feature>
<dbReference type="InParanoid" id="A0A200Q2P9"/>